<accession>A0A7S1AS44</accession>
<organism evidence="1">
    <name type="scientific">Noctiluca scintillans</name>
    <name type="common">Sea sparkle</name>
    <name type="synonym">Red tide dinoflagellate</name>
    <dbReference type="NCBI Taxonomy" id="2966"/>
    <lineage>
        <taxon>Eukaryota</taxon>
        <taxon>Sar</taxon>
        <taxon>Alveolata</taxon>
        <taxon>Dinophyceae</taxon>
        <taxon>Noctilucales</taxon>
        <taxon>Noctilucaceae</taxon>
        <taxon>Noctiluca</taxon>
    </lineage>
</organism>
<protein>
    <submittedName>
        <fullName evidence="1">Uncharacterized protein</fullName>
    </submittedName>
</protein>
<dbReference type="AlphaFoldDB" id="A0A7S1AS44"/>
<proteinExistence type="predicted"/>
<dbReference type="EMBL" id="HBFQ01052983">
    <property type="protein sequence ID" value="CAD8863383.1"/>
    <property type="molecule type" value="Transcribed_RNA"/>
</dbReference>
<gene>
    <name evidence="1" type="ORF">NSCI0253_LOCUS37738</name>
</gene>
<name>A0A7S1AS44_NOCSC</name>
<evidence type="ECO:0000313" key="1">
    <source>
        <dbReference type="EMBL" id="CAD8863383.1"/>
    </source>
</evidence>
<reference evidence="1" key="1">
    <citation type="submission" date="2021-01" db="EMBL/GenBank/DDBJ databases">
        <authorList>
            <person name="Corre E."/>
            <person name="Pelletier E."/>
            <person name="Niang G."/>
            <person name="Scheremetjew M."/>
            <person name="Finn R."/>
            <person name="Kale V."/>
            <person name="Holt S."/>
            <person name="Cochrane G."/>
            <person name="Meng A."/>
            <person name="Brown T."/>
            <person name="Cohen L."/>
        </authorList>
    </citation>
    <scope>NUCLEOTIDE SEQUENCE</scope>
</reference>
<sequence length="135" mass="15084">MSSVILWDWSGWSCRCCDQERIHIEHIDAGPAFVLSLPPCEEDSCVEVQPVVEFTFALPDGGSTSVSFTERPLGLKFSETASGSVKVVNSRRLSDDVIVKSGWRLTQIDGDNIEHLSPNELRLLIARRVRLLKMV</sequence>